<dbReference type="NCBIfam" id="TIGR02532">
    <property type="entry name" value="IV_pilin_GFxxxE"/>
    <property type="match status" value="1"/>
</dbReference>
<dbReference type="PANTHER" id="PTHR30093:SF2">
    <property type="entry name" value="TYPE II SECRETION SYSTEM PROTEIN H"/>
    <property type="match status" value="1"/>
</dbReference>
<keyword evidence="1" id="KW-0472">Membrane</keyword>
<organism evidence="2 3">
    <name type="scientific">Candidatus Curtissbacteria bacterium RIFCSPHIGHO2_02_FULL_40_17</name>
    <dbReference type="NCBI Taxonomy" id="1797715"/>
    <lineage>
        <taxon>Bacteria</taxon>
        <taxon>Candidatus Curtissiibacteriota</taxon>
    </lineage>
</organism>
<evidence type="ECO:0000313" key="3">
    <source>
        <dbReference type="Proteomes" id="UP000178492"/>
    </source>
</evidence>
<reference evidence="2 3" key="1">
    <citation type="journal article" date="2016" name="Nat. Commun.">
        <title>Thousands of microbial genomes shed light on interconnected biogeochemical processes in an aquifer system.</title>
        <authorList>
            <person name="Anantharaman K."/>
            <person name="Brown C.T."/>
            <person name="Hug L.A."/>
            <person name="Sharon I."/>
            <person name="Castelle C.J."/>
            <person name="Probst A.J."/>
            <person name="Thomas B.C."/>
            <person name="Singh A."/>
            <person name="Wilkins M.J."/>
            <person name="Karaoz U."/>
            <person name="Brodie E.L."/>
            <person name="Williams K.H."/>
            <person name="Hubbard S.S."/>
            <person name="Banfield J.F."/>
        </authorList>
    </citation>
    <scope>NUCLEOTIDE SEQUENCE [LARGE SCALE GENOMIC DNA]</scope>
</reference>
<dbReference type="AlphaFoldDB" id="A0A1F5GGT1"/>
<dbReference type="Proteomes" id="UP000178492">
    <property type="component" value="Unassembled WGS sequence"/>
</dbReference>
<dbReference type="EMBL" id="MFBE01000025">
    <property type="protein sequence ID" value="OGD91017.1"/>
    <property type="molecule type" value="Genomic_DNA"/>
</dbReference>
<evidence type="ECO:0000313" key="2">
    <source>
        <dbReference type="EMBL" id="OGD91017.1"/>
    </source>
</evidence>
<evidence type="ECO:0008006" key="4">
    <source>
        <dbReference type="Google" id="ProtNLM"/>
    </source>
</evidence>
<dbReference type="PANTHER" id="PTHR30093">
    <property type="entry name" value="GENERAL SECRETION PATHWAY PROTEIN G"/>
    <property type="match status" value="1"/>
</dbReference>
<dbReference type="Pfam" id="PF07963">
    <property type="entry name" value="N_methyl"/>
    <property type="match status" value="1"/>
</dbReference>
<accession>A0A1F5GGT1</accession>
<keyword evidence="1" id="KW-1133">Transmembrane helix</keyword>
<dbReference type="InterPro" id="IPR045584">
    <property type="entry name" value="Pilin-like"/>
</dbReference>
<evidence type="ECO:0000256" key="1">
    <source>
        <dbReference type="SAM" id="Phobius"/>
    </source>
</evidence>
<sequence length="158" mass="16685">MKNPTRGFIQHQRNSAGFTLIELLVVMAILAVLAAVIMIAINPAKRQKQARDATRKSDIGQIANALNSYFSANSLFPAPGGPASSALTALRASGDLKIIPLDPVGNEYQYLISGTGNNSEVALYAVLEDATSGIGNWVWCWHSASVSVGEITEGGCIP</sequence>
<dbReference type="InterPro" id="IPR012902">
    <property type="entry name" value="N_methyl_site"/>
</dbReference>
<dbReference type="STRING" id="1797715.A3D81_00305"/>
<comment type="caution">
    <text evidence="2">The sequence shown here is derived from an EMBL/GenBank/DDBJ whole genome shotgun (WGS) entry which is preliminary data.</text>
</comment>
<protein>
    <recommendedName>
        <fullName evidence="4">Type II secretion system protein GspG C-terminal domain-containing protein</fullName>
    </recommendedName>
</protein>
<feature type="transmembrane region" description="Helical" evidence="1">
    <location>
        <begin position="20"/>
        <end position="41"/>
    </location>
</feature>
<dbReference type="Gene3D" id="3.30.700.10">
    <property type="entry name" value="Glycoprotein, Type 4 Pilin"/>
    <property type="match status" value="1"/>
</dbReference>
<gene>
    <name evidence="2" type="ORF">A3D81_00305</name>
</gene>
<dbReference type="PROSITE" id="PS00409">
    <property type="entry name" value="PROKAR_NTER_METHYL"/>
    <property type="match status" value="1"/>
</dbReference>
<proteinExistence type="predicted"/>
<dbReference type="SUPFAM" id="SSF54523">
    <property type="entry name" value="Pili subunits"/>
    <property type="match status" value="1"/>
</dbReference>
<name>A0A1F5GGT1_9BACT</name>
<keyword evidence="1" id="KW-0812">Transmembrane</keyword>